<dbReference type="InterPro" id="IPR052020">
    <property type="entry name" value="Cyclic_di-GMP/3'3'-cGAMP_PDE"/>
</dbReference>
<protein>
    <submittedName>
        <fullName evidence="5">Putative two-component system response regulator</fullName>
    </submittedName>
</protein>
<dbReference type="Pfam" id="PF00072">
    <property type="entry name" value="Response_reg"/>
    <property type="match status" value="1"/>
</dbReference>
<dbReference type="GO" id="GO:0000160">
    <property type="term" value="P:phosphorelay signal transduction system"/>
    <property type="evidence" value="ECO:0007669"/>
    <property type="project" value="InterPro"/>
</dbReference>
<keyword evidence="1" id="KW-0378">Hydrolase</keyword>
<dbReference type="Gene3D" id="1.10.3210.10">
    <property type="entry name" value="Hypothetical protein af1432"/>
    <property type="match status" value="1"/>
</dbReference>
<accession>A0A1I6IE30</accession>
<dbReference type="InterPro" id="IPR003607">
    <property type="entry name" value="HD/PDEase_dom"/>
</dbReference>
<dbReference type="InterPro" id="IPR037522">
    <property type="entry name" value="HD_GYP_dom"/>
</dbReference>
<dbReference type="GO" id="GO:0004112">
    <property type="term" value="F:cyclic-nucleotide phosphodiesterase activity"/>
    <property type="evidence" value="ECO:0007669"/>
    <property type="project" value="UniProtKB-ARBA"/>
</dbReference>
<keyword evidence="2" id="KW-0597">Phosphoprotein</keyword>
<dbReference type="SMART" id="SM00448">
    <property type="entry name" value="REC"/>
    <property type="match status" value="1"/>
</dbReference>
<dbReference type="PROSITE" id="PS51832">
    <property type="entry name" value="HD_GYP"/>
    <property type="match status" value="1"/>
</dbReference>
<dbReference type="EMBL" id="FOYW01000001">
    <property type="protein sequence ID" value="SFR64958.1"/>
    <property type="molecule type" value="Genomic_DNA"/>
</dbReference>
<dbReference type="CDD" id="cd00077">
    <property type="entry name" value="HDc"/>
    <property type="match status" value="1"/>
</dbReference>
<feature type="domain" description="Response regulatory" evidence="3">
    <location>
        <begin position="13"/>
        <end position="130"/>
    </location>
</feature>
<dbReference type="SUPFAM" id="SSF109604">
    <property type="entry name" value="HD-domain/PDEase-like"/>
    <property type="match status" value="1"/>
</dbReference>
<dbReference type="Gene3D" id="3.40.50.2300">
    <property type="match status" value="1"/>
</dbReference>
<evidence type="ECO:0000313" key="5">
    <source>
        <dbReference type="EMBL" id="SFR64958.1"/>
    </source>
</evidence>
<proteinExistence type="predicted"/>
<feature type="domain" description="HD-GYP" evidence="4">
    <location>
        <begin position="157"/>
        <end position="354"/>
    </location>
</feature>
<evidence type="ECO:0000259" key="3">
    <source>
        <dbReference type="PROSITE" id="PS50110"/>
    </source>
</evidence>
<dbReference type="CDD" id="cd17551">
    <property type="entry name" value="REC_RpfG-like"/>
    <property type="match status" value="1"/>
</dbReference>
<sequence length="354" mass="39969">MSAFFDVSLHDQTIFVVDDEPVNLKLLERILSAEGYHRVVSIGDPLQVLPAYQEHRPALILLDLNMPGMNGFEVMQQLAARQDPLAPPVVILTAQHEQDSLLRALQHGARDYVTKPFDRRELLMRVRNFLEAHVAHRMALDQKAHLEVLVSERTRELQETRLEIIRRLGHAAEYRDEETGNHIIRMSKMCALLARKLGWSEARCDLILNASPMHDIGKIGIPDAILLKPGKLEPEEWETMKTHAEIGARLLAGNDSDLLSMAREIALSHHEKWDGSGYPAGLAGEDIPITGRIAALADVFDALTSERPYKRPWSLEDAVALIRDNRGKHFDPELVDLFLADVESFVAIKQAYRD</sequence>
<dbReference type="GO" id="GO:0009214">
    <property type="term" value="P:cyclic nucleotide catabolic process"/>
    <property type="evidence" value="ECO:0007669"/>
    <property type="project" value="UniProtKB-ARBA"/>
</dbReference>
<name>A0A1I6IE30_9GAMM</name>
<dbReference type="AlphaFoldDB" id="A0A1I6IE30"/>
<dbReference type="SMART" id="SM00471">
    <property type="entry name" value="HDc"/>
    <property type="match status" value="1"/>
</dbReference>
<evidence type="ECO:0000256" key="2">
    <source>
        <dbReference type="PROSITE-ProRule" id="PRU00169"/>
    </source>
</evidence>
<organism evidence="5 6">
    <name type="scientific">Marinobacter daqiaonensis</name>
    <dbReference type="NCBI Taxonomy" id="650891"/>
    <lineage>
        <taxon>Bacteria</taxon>
        <taxon>Pseudomonadati</taxon>
        <taxon>Pseudomonadota</taxon>
        <taxon>Gammaproteobacteria</taxon>
        <taxon>Pseudomonadales</taxon>
        <taxon>Marinobacteraceae</taxon>
        <taxon>Marinobacter</taxon>
    </lineage>
</organism>
<dbReference type="InterPro" id="IPR001789">
    <property type="entry name" value="Sig_transdc_resp-reg_receiver"/>
</dbReference>
<dbReference type="FunFam" id="1.10.3210.10:FF:000018">
    <property type="entry name" value="Two-component system response regulator"/>
    <property type="match status" value="1"/>
</dbReference>
<evidence type="ECO:0000313" key="6">
    <source>
        <dbReference type="Proteomes" id="UP000198644"/>
    </source>
</evidence>
<dbReference type="OrthoDB" id="9802066at2"/>
<dbReference type="PANTHER" id="PTHR45228:SF5">
    <property type="entry name" value="CYCLIC DI-GMP PHOSPHODIESTERASE VC_1348-RELATED"/>
    <property type="match status" value="1"/>
</dbReference>
<evidence type="ECO:0000259" key="4">
    <source>
        <dbReference type="PROSITE" id="PS51832"/>
    </source>
</evidence>
<dbReference type="InterPro" id="IPR011006">
    <property type="entry name" value="CheY-like_superfamily"/>
</dbReference>
<dbReference type="Pfam" id="PF13487">
    <property type="entry name" value="HD_5"/>
    <property type="match status" value="1"/>
</dbReference>
<dbReference type="SUPFAM" id="SSF52172">
    <property type="entry name" value="CheY-like"/>
    <property type="match status" value="1"/>
</dbReference>
<keyword evidence="6" id="KW-1185">Reference proteome</keyword>
<evidence type="ECO:0000256" key="1">
    <source>
        <dbReference type="ARBA" id="ARBA00022801"/>
    </source>
</evidence>
<dbReference type="PROSITE" id="PS50110">
    <property type="entry name" value="RESPONSE_REGULATORY"/>
    <property type="match status" value="1"/>
</dbReference>
<dbReference type="Proteomes" id="UP000198644">
    <property type="component" value="Unassembled WGS sequence"/>
</dbReference>
<feature type="modified residue" description="4-aspartylphosphate" evidence="2">
    <location>
        <position position="63"/>
    </location>
</feature>
<reference evidence="5 6" key="1">
    <citation type="submission" date="2016-10" db="EMBL/GenBank/DDBJ databases">
        <authorList>
            <person name="de Groot N.N."/>
        </authorList>
    </citation>
    <scope>NUCLEOTIDE SEQUENCE [LARGE SCALE GENOMIC DNA]</scope>
    <source>
        <strain evidence="5 6">CGMCC 1.9167</strain>
    </source>
</reference>
<gene>
    <name evidence="5" type="ORF">SAMN05216203_2165</name>
</gene>
<dbReference type="RefSeq" id="WP_092012028.1">
    <property type="nucleotide sequence ID" value="NZ_FOYW01000001.1"/>
</dbReference>
<dbReference type="STRING" id="650891.SAMN05216203_2165"/>
<dbReference type="PANTHER" id="PTHR45228">
    <property type="entry name" value="CYCLIC DI-GMP PHOSPHODIESTERASE TM_0186-RELATED"/>
    <property type="match status" value="1"/>
</dbReference>